<proteinExistence type="predicted"/>
<evidence type="ECO:0000313" key="2">
    <source>
        <dbReference type="Proteomes" id="UP001500124"/>
    </source>
</evidence>
<accession>A0ABP9LQ42</accession>
<name>A0ABP9LQ42_9ACTN</name>
<dbReference type="EMBL" id="BAABKC010000160">
    <property type="protein sequence ID" value="GAA5083224.1"/>
    <property type="molecule type" value="Genomic_DNA"/>
</dbReference>
<reference evidence="2" key="1">
    <citation type="journal article" date="2019" name="Int. J. Syst. Evol. Microbiol.">
        <title>The Global Catalogue of Microorganisms (GCM) 10K type strain sequencing project: providing services to taxonomists for standard genome sequencing and annotation.</title>
        <authorList>
            <consortium name="The Broad Institute Genomics Platform"/>
            <consortium name="The Broad Institute Genome Sequencing Center for Infectious Disease"/>
            <person name="Wu L."/>
            <person name="Ma J."/>
        </authorList>
    </citation>
    <scope>NUCLEOTIDE SEQUENCE [LARGE SCALE GENOMIC DNA]</scope>
    <source>
        <strain evidence="2">JCM 18410</strain>
    </source>
</reference>
<keyword evidence="2" id="KW-1185">Reference proteome</keyword>
<evidence type="ECO:0000313" key="1">
    <source>
        <dbReference type="EMBL" id="GAA5083224.1"/>
    </source>
</evidence>
<dbReference type="Proteomes" id="UP001500124">
    <property type="component" value="Unassembled WGS sequence"/>
</dbReference>
<gene>
    <name evidence="1" type="ORF">GCM10023336_78240</name>
</gene>
<organism evidence="1 2">
    <name type="scientific">Streptomyces similanensis</name>
    <dbReference type="NCBI Taxonomy" id="1274988"/>
    <lineage>
        <taxon>Bacteria</taxon>
        <taxon>Bacillati</taxon>
        <taxon>Actinomycetota</taxon>
        <taxon>Actinomycetes</taxon>
        <taxon>Kitasatosporales</taxon>
        <taxon>Streptomycetaceae</taxon>
        <taxon>Streptomyces</taxon>
    </lineage>
</organism>
<comment type="caution">
    <text evidence="1">The sequence shown here is derived from an EMBL/GenBank/DDBJ whole genome shotgun (WGS) entry which is preliminary data.</text>
</comment>
<dbReference type="RefSeq" id="WP_345672814.1">
    <property type="nucleotide sequence ID" value="NZ_BAABKC010000160.1"/>
</dbReference>
<protein>
    <submittedName>
        <fullName evidence="1">Uncharacterized protein</fullName>
    </submittedName>
</protein>
<sequence length="304" mass="32563">MPRNQSTAAQRARAAQHATGAKYTAALREATMAGTSPTVFSLRDLLAECTTSPEWTGDHPEVDAEWAPRMFDSALLGGPVPHNSILQLTGYLAATGLSAEMTMESRDGFHTVVVAGGGRRFELVLSQDDWVAELCLTPGCERYPVAANLIPFCEDRHLTERSGSELAEMARMWGSDRLQEFERTPAAAHSGDQGDALIAAAVVQGAFSKVAAELVEGSFPDPDLIDDIFPGEATAVRHAMDNEHLLLKERARSAAVRIRKLAGGLCVCGTRLFLAPEADVPARYCSARCASSAGDPTVGRPARR</sequence>